<dbReference type="Proteomes" id="UP000605992">
    <property type="component" value="Unassembled WGS sequence"/>
</dbReference>
<dbReference type="InterPro" id="IPR034660">
    <property type="entry name" value="DinB/YfiT-like"/>
</dbReference>
<reference evidence="2" key="1">
    <citation type="submission" date="2021-01" db="EMBL/GenBank/DDBJ databases">
        <title>Whole genome shotgun sequence of Planotetraspora thailandica NBRC 104271.</title>
        <authorList>
            <person name="Komaki H."/>
            <person name="Tamura T."/>
        </authorList>
    </citation>
    <scope>NUCLEOTIDE SEQUENCE</scope>
    <source>
        <strain evidence="2">NBRC 104271</strain>
    </source>
</reference>
<dbReference type="AlphaFoldDB" id="A0A8J3Y2J1"/>
<keyword evidence="3" id="KW-1185">Reference proteome</keyword>
<dbReference type="InterPro" id="IPR024344">
    <property type="entry name" value="MDMPI_metal-binding"/>
</dbReference>
<accession>A0A8J3Y2J1</accession>
<name>A0A8J3Y2J1_9ACTN</name>
<evidence type="ECO:0000313" key="3">
    <source>
        <dbReference type="Proteomes" id="UP000605992"/>
    </source>
</evidence>
<dbReference type="GO" id="GO:0046872">
    <property type="term" value="F:metal ion binding"/>
    <property type="evidence" value="ECO:0007669"/>
    <property type="project" value="InterPro"/>
</dbReference>
<evidence type="ECO:0000259" key="1">
    <source>
        <dbReference type="Pfam" id="PF11716"/>
    </source>
</evidence>
<dbReference type="SUPFAM" id="SSF109854">
    <property type="entry name" value="DinB/YfiT-like putative metalloenzymes"/>
    <property type="match status" value="1"/>
</dbReference>
<gene>
    <name evidence="2" type="ORF">Pth03_81240</name>
</gene>
<dbReference type="EMBL" id="BOOR01000095">
    <property type="protein sequence ID" value="GII59735.1"/>
    <property type="molecule type" value="Genomic_DNA"/>
</dbReference>
<dbReference type="Gene3D" id="1.20.120.450">
    <property type="entry name" value="dinb family like domain"/>
    <property type="match status" value="1"/>
</dbReference>
<comment type="caution">
    <text evidence="2">The sequence shown here is derived from an EMBL/GenBank/DDBJ whole genome shotgun (WGS) entry which is preliminary data.</text>
</comment>
<evidence type="ECO:0000313" key="2">
    <source>
        <dbReference type="EMBL" id="GII59735.1"/>
    </source>
</evidence>
<feature type="domain" description="Mycothiol-dependent maleylpyruvate isomerase metal-binding" evidence="1">
    <location>
        <begin position="12"/>
        <end position="147"/>
    </location>
</feature>
<dbReference type="InterPro" id="IPR017517">
    <property type="entry name" value="Maleyloyr_isom"/>
</dbReference>
<proteinExistence type="predicted"/>
<organism evidence="2 3">
    <name type="scientific">Planotetraspora thailandica</name>
    <dbReference type="NCBI Taxonomy" id="487172"/>
    <lineage>
        <taxon>Bacteria</taxon>
        <taxon>Bacillati</taxon>
        <taxon>Actinomycetota</taxon>
        <taxon>Actinomycetes</taxon>
        <taxon>Streptosporangiales</taxon>
        <taxon>Streptosporangiaceae</taxon>
        <taxon>Planotetraspora</taxon>
    </lineage>
</organism>
<dbReference type="Pfam" id="PF11716">
    <property type="entry name" value="MDMPI_N"/>
    <property type="match status" value="1"/>
</dbReference>
<dbReference type="NCBIfam" id="TIGR03083">
    <property type="entry name" value="maleylpyruvate isomerase family mycothiol-dependent enzyme"/>
    <property type="match status" value="1"/>
</dbReference>
<dbReference type="RefSeq" id="WP_203949771.1">
    <property type="nucleotide sequence ID" value="NZ_BOOR01000095.1"/>
</dbReference>
<protein>
    <recommendedName>
        <fullName evidence="1">Mycothiol-dependent maleylpyruvate isomerase metal-binding domain-containing protein</fullName>
    </recommendedName>
</protein>
<sequence>MTDRTDQTIKVLRSELDELAALVRTFTDEDLARRSGAAEWDVSQVLSHLGSGAEIALAALQGALDGTGSPSMDFIRGVWARWDGMSRVERAESFTGANEALVGRFEDLDAQTRADLRIELWFPGEPADVGTLGGMRLNEFALHTWDVKVAFDPAAALDPEAIDLLIGRGHALVGFLGKPEGLGGRRAAVAVHLTSPERSFGLDVAEAVTIADVPAAPDATLTAPAEWWLRMVSGRHAPEHTPATVEVTGDAVTLDDLRRVFPGF</sequence>